<accession>A0A5D3DI15</accession>
<proteinExistence type="predicted"/>
<dbReference type="AlphaFoldDB" id="A0A5D3DI15"/>
<dbReference type="EMBL" id="SSTD01004586">
    <property type="protein sequence ID" value="TYK23225.1"/>
    <property type="molecule type" value="Genomic_DNA"/>
</dbReference>
<reference evidence="3 4" key="1">
    <citation type="submission" date="2019-08" db="EMBL/GenBank/DDBJ databases">
        <title>Draft genome sequences of two oriental melons (Cucumis melo L. var makuwa).</title>
        <authorList>
            <person name="Kwon S.-Y."/>
        </authorList>
    </citation>
    <scope>NUCLEOTIDE SEQUENCE [LARGE SCALE GENOMIC DNA]</scope>
    <source>
        <strain evidence="4">cv. Chang Bougi</strain>
        <tissue evidence="3">Leaf</tissue>
    </source>
</reference>
<comment type="caution">
    <text evidence="3">The sequence shown here is derived from an EMBL/GenBank/DDBJ whole genome shotgun (WGS) entry which is preliminary data.</text>
</comment>
<keyword evidence="1" id="KW-0175">Coiled coil</keyword>
<protein>
    <submittedName>
        <fullName evidence="3">Protein MNN4-like</fullName>
    </submittedName>
</protein>
<sequence length="133" mass="15279">MTRDSKGKSSTSRASMQGVKKGKNGKETLKPWIINRVEIKFPEDEMVALLAMIQETQAEREKKAKEEKEKLINKAEKIALSAEKVKAKKTSGEEIFKELEKLSPFEDEVVKPSKKKRKVTMKKKVSRKQFAKR</sequence>
<organism evidence="3 4">
    <name type="scientific">Cucumis melo var. makuwa</name>
    <name type="common">Oriental melon</name>
    <dbReference type="NCBI Taxonomy" id="1194695"/>
    <lineage>
        <taxon>Eukaryota</taxon>
        <taxon>Viridiplantae</taxon>
        <taxon>Streptophyta</taxon>
        <taxon>Embryophyta</taxon>
        <taxon>Tracheophyta</taxon>
        <taxon>Spermatophyta</taxon>
        <taxon>Magnoliopsida</taxon>
        <taxon>eudicotyledons</taxon>
        <taxon>Gunneridae</taxon>
        <taxon>Pentapetalae</taxon>
        <taxon>rosids</taxon>
        <taxon>fabids</taxon>
        <taxon>Cucurbitales</taxon>
        <taxon>Cucurbitaceae</taxon>
        <taxon>Benincaseae</taxon>
        <taxon>Cucumis</taxon>
    </lineage>
</organism>
<evidence type="ECO:0000313" key="3">
    <source>
        <dbReference type="EMBL" id="TYK23225.1"/>
    </source>
</evidence>
<name>A0A5D3DI15_CUCMM</name>
<feature type="region of interest" description="Disordered" evidence="2">
    <location>
        <begin position="1"/>
        <end position="27"/>
    </location>
</feature>
<dbReference type="Proteomes" id="UP000321947">
    <property type="component" value="Unassembled WGS sequence"/>
</dbReference>
<gene>
    <name evidence="3" type="ORF">E5676_scaffold142G002570</name>
</gene>
<feature type="region of interest" description="Disordered" evidence="2">
    <location>
        <begin position="114"/>
        <end position="133"/>
    </location>
</feature>
<evidence type="ECO:0000256" key="2">
    <source>
        <dbReference type="SAM" id="MobiDB-lite"/>
    </source>
</evidence>
<evidence type="ECO:0000313" key="4">
    <source>
        <dbReference type="Proteomes" id="UP000321947"/>
    </source>
</evidence>
<evidence type="ECO:0000256" key="1">
    <source>
        <dbReference type="SAM" id="Coils"/>
    </source>
</evidence>
<feature type="coiled-coil region" evidence="1">
    <location>
        <begin position="54"/>
        <end position="85"/>
    </location>
</feature>